<accession>A0A1Y4R3A0</accession>
<evidence type="ECO:0000259" key="3">
    <source>
        <dbReference type="PROSITE" id="PS51782"/>
    </source>
</evidence>
<dbReference type="Proteomes" id="UP000196074">
    <property type="component" value="Unassembled WGS sequence"/>
</dbReference>
<reference evidence="4 7" key="3">
    <citation type="submission" date="2020-04" db="EMBL/GenBank/DDBJ databases">
        <authorList>
            <person name="Hitch T.C.A."/>
            <person name="Wylensek D."/>
            <person name="Clavel T."/>
        </authorList>
    </citation>
    <scope>NUCLEOTIDE SEQUENCE [LARGE SCALE GENOMIC DNA]</scope>
    <source>
        <strain evidence="4 7">WCA-380-WT-3C</strain>
    </source>
</reference>
<protein>
    <submittedName>
        <fullName evidence="4">LysM peptidoglycan-binding domain-containing protein</fullName>
    </submittedName>
</protein>
<dbReference type="InterPro" id="IPR036779">
    <property type="entry name" value="LysM_dom_sf"/>
</dbReference>
<name>A0A1Y4R3A0_9ENTE</name>
<dbReference type="RefSeq" id="WP_060470877.1">
    <property type="nucleotide sequence ID" value="NZ_AP035890.1"/>
</dbReference>
<evidence type="ECO:0000256" key="1">
    <source>
        <dbReference type="SAM" id="MobiDB-lite"/>
    </source>
</evidence>
<dbReference type="SUPFAM" id="SSF54106">
    <property type="entry name" value="LysM domain"/>
    <property type="match status" value="1"/>
</dbReference>
<feature type="region of interest" description="Disordered" evidence="1">
    <location>
        <begin position="1"/>
        <end position="42"/>
    </location>
</feature>
<feature type="domain" description="LysM" evidence="3">
    <location>
        <begin position="156"/>
        <end position="201"/>
    </location>
</feature>
<dbReference type="Proteomes" id="UP000588071">
    <property type="component" value="Unassembled WGS sequence"/>
</dbReference>
<dbReference type="InterPro" id="IPR018392">
    <property type="entry name" value="LysM"/>
</dbReference>
<evidence type="ECO:0000313" key="7">
    <source>
        <dbReference type="Proteomes" id="UP000588071"/>
    </source>
</evidence>
<dbReference type="AlphaFoldDB" id="A0A1Y4R3A0"/>
<evidence type="ECO:0000256" key="2">
    <source>
        <dbReference type="SAM" id="Phobius"/>
    </source>
</evidence>
<feature type="compositionally biased region" description="Low complexity" evidence="1">
    <location>
        <begin position="77"/>
        <end position="149"/>
    </location>
</feature>
<evidence type="ECO:0000313" key="4">
    <source>
        <dbReference type="EMBL" id="NME50231.1"/>
    </source>
</evidence>
<dbReference type="Gene3D" id="3.10.350.10">
    <property type="entry name" value="LysM domain"/>
    <property type="match status" value="1"/>
</dbReference>
<reference evidence="6" key="1">
    <citation type="submission" date="2017-04" db="EMBL/GenBank/DDBJ databases">
        <title>Function of individual gut microbiota members based on whole genome sequencing of pure cultures obtained from chicken caecum.</title>
        <authorList>
            <person name="Medvecky M."/>
            <person name="Cejkova D."/>
            <person name="Polansky O."/>
            <person name="Karasova D."/>
            <person name="Kubasova T."/>
            <person name="Cizek A."/>
            <person name="Rychlik I."/>
        </authorList>
    </citation>
    <scope>NUCLEOTIDE SEQUENCE [LARGE SCALE GENOMIC DNA]</scope>
    <source>
        <strain evidence="6">An144</strain>
    </source>
</reference>
<feature type="compositionally biased region" description="Basic and acidic residues" evidence="1">
    <location>
        <begin position="1"/>
        <end position="11"/>
    </location>
</feature>
<keyword evidence="2" id="KW-0812">Transmembrane</keyword>
<dbReference type="CDD" id="cd00118">
    <property type="entry name" value="LysM"/>
    <property type="match status" value="1"/>
</dbReference>
<dbReference type="EMBL" id="NFLC01000004">
    <property type="protein sequence ID" value="OUQ11232.1"/>
    <property type="molecule type" value="Genomic_DNA"/>
</dbReference>
<evidence type="ECO:0000313" key="6">
    <source>
        <dbReference type="Proteomes" id="UP000196074"/>
    </source>
</evidence>
<dbReference type="PROSITE" id="PS51782">
    <property type="entry name" value="LYSM"/>
    <property type="match status" value="1"/>
</dbReference>
<proteinExistence type="predicted"/>
<comment type="caution">
    <text evidence="5">The sequence shown here is derived from an EMBL/GenBank/DDBJ whole genome shotgun (WGS) entry which is preliminary data.</text>
</comment>
<feature type="transmembrane region" description="Helical" evidence="2">
    <location>
        <begin position="47"/>
        <end position="68"/>
    </location>
</feature>
<gene>
    <name evidence="5" type="ORF">B5E88_03270</name>
    <name evidence="4" type="ORF">HF857_08360</name>
</gene>
<feature type="region of interest" description="Disordered" evidence="1">
    <location>
        <begin position="76"/>
        <end position="151"/>
    </location>
</feature>
<organism evidence="5 6">
    <name type="scientific">Enterococcus cecorum</name>
    <dbReference type="NCBI Taxonomy" id="44008"/>
    <lineage>
        <taxon>Bacteria</taxon>
        <taxon>Bacillati</taxon>
        <taxon>Bacillota</taxon>
        <taxon>Bacilli</taxon>
        <taxon>Lactobacillales</taxon>
        <taxon>Enterococcaceae</taxon>
        <taxon>Enterococcus</taxon>
    </lineage>
</organism>
<keyword evidence="2" id="KW-0472">Membrane</keyword>
<sequence>MRNKDKKKETENLNEPWEQPIYNVEGQEDQMPSRMQQGRRKRGNSKFLTIVLLLLFLIAACPAAFGIWKHYVDNQPKQTQTTKSSTKKSSATQTKESSATTSESTTQTEETQTSSSEATTAENQEATENAAEQNTQENQEGQNSQNGETTTENGAEYTTVQAGEGPATVASRTGVSVEDIYRLNGMTADNFHLTPGQQIRIK</sequence>
<dbReference type="SMART" id="SM00257">
    <property type="entry name" value="LysM"/>
    <property type="match status" value="1"/>
</dbReference>
<dbReference type="Pfam" id="PF01476">
    <property type="entry name" value="LysM"/>
    <property type="match status" value="1"/>
</dbReference>
<keyword evidence="2" id="KW-1133">Transmembrane helix</keyword>
<evidence type="ECO:0000313" key="5">
    <source>
        <dbReference type="EMBL" id="OUQ11232.1"/>
    </source>
</evidence>
<dbReference type="EMBL" id="JABAFV010000013">
    <property type="protein sequence ID" value="NME50231.1"/>
    <property type="molecule type" value="Genomic_DNA"/>
</dbReference>
<reference evidence="5" key="2">
    <citation type="journal article" date="2018" name="BMC Genomics">
        <title>Whole genome sequencing and function prediction of 133 gut anaerobes isolated from chicken caecum in pure cultures.</title>
        <authorList>
            <person name="Medvecky M."/>
            <person name="Cejkova D."/>
            <person name="Polansky O."/>
            <person name="Karasova D."/>
            <person name="Kubasova T."/>
            <person name="Cizek A."/>
            <person name="Rychlik I."/>
        </authorList>
    </citation>
    <scope>NUCLEOTIDE SEQUENCE</scope>
    <source>
        <strain evidence="5">An144</strain>
    </source>
</reference>